<dbReference type="PANTHER" id="PTHR35335:SF1">
    <property type="entry name" value="UPF0716 PROTEIN FXSA"/>
    <property type="match status" value="1"/>
</dbReference>
<evidence type="ECO:0000256" key="1">
    <source>
        <dbReference type="SAM" id="Phobius"/>
    </source>
</evidence>
<organism evidence="2 3">
    <name type="scientific">Gordonia hirsuta DSM 44140 = NBRC 16056</name>
    <dbReference type="NCBI Taxonomy" id="1121927"/>
    <lineage>
        <taxon>Bacteria</taxon>
        <taxon>Bacillati</taxon>
        <taxon>Actinomycetota</taxon>
        <taxon>Actinomycetes</taxon>
        <taxon>Mycobacteriales</taxon>
        <taxon>Gordoniaceae</taxon>
        <taxon>Gordonia</taxon>
    </lineage>
</organism>
<dbReference type="PANTHER" id="PTHR35335">
    <property type="entry name" value="UPF0716 PROTEIN FXSA"/>
    <property type="match status" value="1"/>
</dbReference>
<dbReference type="NCBIfam" id="NF008528">
    <property type="entry name" value="PRK11463.1-2"/>
    <property type="match status" value="1"/>
</dbReference>
<dbReference type="EMBL" id="BANT01000003">
    <property type="protein sequence ID" value="GAC56121.1"/>
    <property type="molecule type" value="Genomic_DNA"/>
</dbReference>
<feature type="transmembrane region" description="Helical" evidence="1">
    <location>
        <begin position="84"/>
        <end position="108"/>
    </location>
</feature>
<keyword evidence="3" id="KW-1185">Reference proteome</keyword>
<dbReference type="STRING" id="1121927.GOHSU_03_00150"/>
<dbReference type="RefSeq" id="WP_005935694.1">
    <property type="nucleotide sequence ID" value="NZ_ATVK01000002.1"/>
</dbReference>
<evidence type="ECO:0000313" key="3">
    <source>
        <dbReference type="Proteomes" id="UP000053405"/>
    </source>
</evidence>
<dbReference type="Proteomes" id="UP000053405">
    <property type="component" value="Unassembled WGS sequence"/>
</dbReference>
<keyword evidence="1" id="KW-0472">Membrane</keyword>
<evidence type="ECO:0000313" key="2">
    <source>
        <dbReference type="EMBL" id="GAC56121.1"/>
    </source>
</evidence>
<dbReference type="Pfam" id="PF04186">
    <property type="entry name" value="FxsA"/>
    <property type="match status" value="1"/>
</dbReference>
<proteinExistence type="predicted"/>
<keyword evidence="1" id="KW-0812">Transmembrane</keyword>
<protein>
    <submittedName>
        <fullName evidence="2">Uncharacterized protein</fullName>
    </submittedName>
</protein>
<name>L7L5U6_9ACTN</name>
<dbReference type="OrthoDB" id="4559973at2"/>
<dbReference type="InterPro" id="IPR007313">
    <property type="entry name" value="FxsA"/>
</dbReference>
<comment type="caution">
    <text evidence="2">The sequence shown here is derived from an EMBL/GenBank/DDBJ whole genome shotgun (WGS) entry which is preliminary data.</text>
</comment>
<accession>L7L5U6</accession>
<dbReference type="AlphaFoldDB" id="L7L5U6"/>
<gene>
    <name evidence="2" type="ORF">GOHSU_03_00150</name>
</gene>
<reference evidence="2 3" key="1">
    <citation type="submission" date="2012-12" db="EMBL/GenBank/DDBJ databases">
        <title>Whole genome shotgun sequence of Gordonia hirsuta NBRC 16056.</title>
        <authorList>
            <person name="Isaki-Nakamura S."/>
            <person name="Hosoyama A."/>
            <person name="Tsuchikane K."/>
            <person name="Katsumata H."/>
            <person name="Baba S."/>
            <person name="Yamazaki S."/>
            <person name="Fujita N."/>
        </authorList>
    </citation>
    <scope>NUCLEOTIDE SEQUENCE [LARGE SCALE GENOMIC DNA]</scope>
    <source>
        <strain evidence="2 3">NBRC 16056</strain>
    </source>
</reference>
<dbReference type="GO" id="GO:0016020">
    <property type="term" value="C:membrane"/>
    <property type="evidence" value="ECO:0007669"/>
    <property type="project" value="InterPro"/>
</dbReference>
<feature type="transmembrane region" description="Helical" evidence="1">
    <location>
        <begin position="26"/>
        <end position="45"/>
    </location>
</feature>
<sequence length="195" mass="20654">MKRWVFLGYLVVEIAAFWAMVHFLGWAWAFLITIAAAGVGFAVLGRRARQLFAPRREPVSTLSTAPRSRTEMTGQLAGAVSDSALFAGATVLTVLPGVVTTVGGLVLLSPPVRRLLRPVVAAEATKRANLVAERVTLVGMSPRGYVDGTVVDEAGGRAEGVVVETTVRNPDGTIVVDVPMLPPAQDLPGSQRPQN</sequence>
<keyword evidence="1" id="KW-1133">Transmembrane helix</keyword>
<dbReference type="eggNOG" id="COG3030">
    <property type="taxonomic scope" value="Bacteria"/>
</dbReference>